<dbReference type="GO" id="GO:0005524">
    <property type="term" value="F:ATP binding"/>
    <property type="evidence" value="ECO:0007669"/>
    <property type="project" value="InterPro"/>
</dbReference>
<accession>A0A2N6NZ92</accession>
<dbReference type="Proteomes" id="UP000235728">
    <property type="component" value="Unassembled WGS sequence"/>
</dbReference>
<organism evidence="4 5">
    <name type="scientific">Beauveria bassiana</name>
    <name type="common">White muscardine disease fungus</name>
    <name type="synonym">Tritirachium shiotae</name>
    <dbReference type="NCBI Taxonomy" id="176275"/>
    <lineage>
        <taxon>Eukaryota</taxon>
        <taxon>Fungi</taxon>
        <taxon>Dikarya</taxon>
        <taxon>Ascomycota</taxon>
        <taxon>Pezizomycotina</taxon>
        <taxon>Sordariomycetes</taxon>
        <taxon>Hypocreomycetidae</taxon>
        <taxon>Hypocreales</taxon>
        <taxon>Cordycipitaceae</taxon>
        <taxon>Beauveria</taxon>
    </lineage>
</organism>
<reference evidence="4 5" key="1">
    <citation type="journal article" date="2016" name="Appl. Microbiol. Biotechnol.">
        <title>Characterization of T-DNA insertion mutants with decreased virulence in the entomopathogenic fungus Beauveria bassiana JEF-007.</title>
        <authorList>
            <person name="Kim S."/>
            <person name="Lee S.J."/>
            <person name="Nai Y.S."/>
            <person name="Yu J.S."/>
            <person name="Lee M.R."/>
            <person name="Yang Y.T."/>
            <person name="Kim J.S."/>
        </authorList>
    </citation>
    <scope>NUCLEOTIDE SEQUENCE [LARGE SCALE GENOMIC DNA]</scope>
    <source>
        <strain evidence="4 5">JEF-007</strain>
    </source>
</reference>
<dbReference type="InterPro" id="IPR036640">
    <property type="entry name" value="ABC1_TM_sf"/>
</dbReference>
<proteinExistence type="predicted"/>
<keyword evidence="3" id="KW-0472">Membrane</keyword>
<name>A0A2N6NZ92_BEABA</name>
<evidence type="ECO:0000313" key="4">
    <source>
        <dbReference type="EMBL" id="PMB72583.1"/>
    </source>
</evidence>
<sequence length="105" mass="11815">MSALVFLGIAISKGYYRQLCHRVSTLLRGILVSAIFETSLRLDCDVLSRNEAFKIMDTDLITIEEMPERFCNLCISFAEVSFGTYLLFSYVGLWCCLVLVPGACE</sequence>
<keyword evidence="2" id="KW-1133">Transmembrane helix</keyword>
<gene>
    <name evidence="4" type="ORF">BM221_002689</name>
</gene>
<dbReference type="AlphaFoldDB" id="A0A2N6NZ92"/>
<dbReference type="Gene3D" id="1.20.1560.10">
    <property type="entry name" value="ABC transporter type 1, transmembrane domain"/>
    <property type="match status" value="1"/>
</dbReference>
<dbReference type="EMBL" id="MRVG01000002">
    <property type="protein sequence ID" value="PMB72583.1"/>
    <property type="molecule type" value="Genomic_DNA"/>
</dbReference>
<evidence type="ECO:0000256" key="3">
    <source>
        <dbReference type="ARBA" id="ARBA00023136"/>
    </source>
</evidence>
<comment type="caution">
    <text evidence="4">The sequence shown here is derived from an EMBL/GenBank/DDBJ whole genome shotgun (WGS) entry which is preliminary data.</text>
</comment>
<evidence type="ECO:0000313" key="5">
    <source>
        <dbReference type="Proteomes" id="UP000235728"/>
    </source>
</evidence>
<keyword evidence="1" id="KW-0812">Transmembrane</keyword>
<evidence type="ECO:0000256" key="2">
    <source>
        <dbReference type="ARBA" id="ARBA00022989"/>
    </source>
</evidence>
<protein>
    <submittedName>
        <fullName evidence="4">Uncharacterized protein</fullName>
    </submittedName>
</protein>
<dbReference type="GO" id="GO:0016020">
    <property type="term" value="C:membrane"/>
    <property type="evidence" value="ECO:0007669"/>
    <property type="project" value="InterPro"/>
</dbReference>
<evidence type="ECO:0000256" key="1">
    <source>
        <dbReference type="ARBA" id="ARBA00022692"/>
    </source>
</evidence>